<sequence length="197" mass="22174">MEQGEPHVVVRRSARRKRTVTAYRERDAIVVLIPQRMSKADESRFVSEMVKKVLDREIRDRAPAGDAELRRRAADLSERFLAPALGYPPRPTRVSWVHNQQQRWGSCTPSTGTIRLSHRLQPMPAWVVDYVLLHELAHLVHGAHSPEFWALVDRYPEAAKARGYLEGYLAGQGTPAAQDDAPEAGPEALGPGEPRLF</sequence>
<dbReference type="AlphaFoldDB" id="A0A7Y9IEG0"/>
<protein>
    <recommendedName>
        <fullName evidence="2">YgjP-like metallopeptidase domain-containing protein</fullName>
    </recommendedName>
</protein>
<dbReference type="CDD" id="cd07344">
    <property type="entry name" value="M48_yhfN_like"/>
    <property type="match status" value="1"/>
</dbReference>
<accession>A0A7Y9IEG0</accession>
<name>A0A7Y9IEG0_9ACTN</name>
<evidence type="ECO:0000313" key="3">
    <source>
        <dbReference type="EMBL" id="NYE75275.1"/>
    </source>
</evidence>
<dbReference type="PANTHER" id="PTHR30399">
    <property type="entry name" value="UNCHARACTERIZED PROTEIN YGJP"/>
    <property type="match status" value="1"/>
</dbReference>
<evidence type="ECO:0000259" key="2">
    <source>
        <dbReference type="Pfam" id="PF01863"/>
    </source>
</evidence>
<dbReference type="EMBL" id="JACCBU010000001">
    <property type="protein sequence ID" value="NYE75275.1"/>
    <property type="molecule type" value="Genomic_DNA"/>
</dbReference>
<feature type="region of interest" description="Disordered" evidence="1">
    <location>
        <begin position="171"/>
        <end position="197"/>
    </location>
</feature>
<dbReference type="RefSeq" id="WP_312879608.1">
    <property type="nucleotide sequence ID" value="NZ_JACCBU010000001.1"/>
</dbReference>
<dbReference type="Gene3D" id="3.30.2010.10">
    <property type="entry name" value="Metalloproteases ('zincins'), catalytic domain"/>
    <property type="match status" value="1"/>
</dbReference>
<proteinExistence type="predicted"/>
<evidence type="ECO:0000256" key="1">
    <source>
        <dbReference type="SAM" id="MobiDB-lite"/>
    </source>
</evidence>
<dbReference type="PANTHER" id="PTHR30399:SF1">
    <property type="entry name" value="UTP PYROPHOSPHATASE"/>
    <property type="match status" value="1"/>
</dbReference>
<evidence type="ECO:0000313" key="4">
    <source>
        <dbReference type="Proteomes" id="UP000569914"/>
    </source>
</evidence>
<dbReference type="Pfam" id="PF01863">
    <property type="entry name" value="YgjP-like"/>
    <property type="match status" value="1"/>
</dbReference>
<feature type="domain" description="YgjP-like metallopeptidase" evidence="2">
    <location>
        <begin position="82"/>
        <end position="161"/>
    </location>
</feature>
<dbReference type="Proteomes" id="UP000569914">
    <property type="component" value="Unassembled WGS sequence"/>
</dbReference>
<reference evidence="3 4" key="1">
    <citation type="submission" date="2020-07" db="EMBL/GenBank/DDBJ databases">
        <title>Sequencing the genomes of 1000 actinobacteria strains.</title>
        <authorList>
            <person name="Klenk H.-P."/>
        </authorList>
    </citation>
    <scope>NUCLEOTIDE SEQUENCE [LARGE SCALE GENOMIC DNA]</scope>
    <source>
        <strain evidence="3 4">DSM 22083</strain>
    </source>
</reference>
<comment type="caution">
    <text evidence="3">The sequence shown here is derived from an EMBL/GenBank/DDBJ whole genome shotgun (WGS) entry which is preliminary data.</text>
</comment>
<keyword evidence="4" id="KW-1185">Reference proteome</keyword>
<gene>
    <name evidence="3" type="ORF">BKA15_006604</name>
</gene>
<organism evidence="3 4">
    <name type="scientific">Microlunatus parietis</name>
    <dbReference type="NCBI Taxonomy" id="682979"/>
    <lineage>
        <taxon>Bacteria</taxon>
        <taxon>Bacillati</taxon>
        <taxon>Actinomycetota</taxon>
        <taxon>Actinomycetes</taxon>
        <taxon>Propionibacteriales</taxon>
        <taxon>Propionibacteriaceae</taxon>
        <taxon>Microlunatus</taxon>
    </lineage>
</organism>
<dbReference type="InterPro" id="IPR002725">
    <property type="entry name" value="YgjP-like_metallopeptidase"/>
</dbReference>
<dbReference type="InterPro" id="IPR053136">
    <property type="entry name" value="UTP_pyrophosphatase-like"/>
</dbReference>